<dbReference type="GO" id="GO:0004150">
    <property type="term" value="F:dihydroneopterin aldolase activity"/>
    <property type="evidence" value="ECO:0007669"/>
    <property type="project" value="UniProtKB-EC"/>
</dbReference>
<reference evidence="9 10" key="1">
    <citation type="journal article" date="2023" name="Nat. Commun.">
        <title>Origin of minicircular mitochondrial genomes in red algae.</title>
        <authorList>
            <person name="Lee Y."/>
            <person name="Cho C.H."/>
            <person name="Lee Y.M."/>
            <person name="Park S.I."/>
            <person name="Yang J.H."/>
            <person name="West J.A."/>
            <person name="Bhattacharya D."/>
            <person name="Yoon H.S."/>
        </authorList>
    </citation>
    <scope>NUCLEOTIDE SEQUENCE [LARGE SCALE GENOMIC DNA]</scope>
    <source>
        <strain evidence="9 10">CCMP1338</strain>
        <tissue evidence="9">Whole cell</tissue>
    </source>
</reference>
<protein>
    <recommendedName>
        <fullName evidence="4">dihydroneopterin aldolase</fullName>
        <ecNumber evidence="4">4.1.2.25</ecNumber>
    </recommendedName>
    <alternativeName>
        <fullName evidence="7">7,8-dihydroneopterin aldolase</fullName>
    </alternativeName>
</protein>
<proteinExistence type="inferred from homology"/>
<dbReference type="EMBL" id="JAMWBK010000005">
    <property type="protein sequence ID" value="KAJ8904614.1"/>
    <property type="molecule type" value="Genomic_DNA"/>
</dbReference>
<evidence type="ECO:0000256" key="2">
    <source>
        <dbReference type="ARBA" id="ARBA00005013"/>
    </source>
</evidence>
<evidence type="ECO:0000313" key="9">
    <source>
        <dbReference type="EMBL" id="KAJ8904614.1"/>
    </source>
</evidence>
<dbReference type="NCBIfam" id="TIGR00525">
    <property type="entry name" value="folB"/>
    <property type="match status" value="1"/>
</dbReference>
<dbReference type="EC" id="4.1.2.25" evidence="4"/>
<evidence type="ECO:0000256" key="4">
    <source>
        <dbReference type="ARBA" id="ARBA00013043"/>
    </source>
</evidence>
<organism evidence="9 10">
    <name type="scientific">Rhodosorus marinus</name>
    <dbReference type="NCBI Taxonomy" id="101924"/>
    <lineage>
        <taxon>Eukaryota</taxon>
        <taxon>Rhodophyta</taxon>
        <taxon>Stylonematophyceae</taxon>
        <taxon>Stylonematales</taxon>
        <taxon>Stylonemataceae</taxon>
        <taxon>Rhodosorus</taxon>
    </lineage>
</organism>
<comment type="similarity">
    <text evidence="3">Belongs to the DHNA family.</text>
</comment>
<evidence type="ECO:0000256" key="5">
    <source>
        <dbReference type="ARBA" id="ARBA00022909"/>
    </source>
</evidence>
<comment type="pathway">
    <text evidence="2">Cofactor biosynthesis; tetrahydrofolate biosynthesis; 2-amino-4-hydroxy-6-hydroxymethyl-7,8-dihydropteridine diphosphate from 7,8-dihydroneopterin triphosphate: step 3/4.</text>
</comment>
<dbReference type="PANTHER" id="PTHR42844">
    <property type="entry name" value="DIHYDRONEOPTERIN ALDOLASE 1-RELATED"/>
    <property type="match status" value="1"/>
</dbReference>
<dbReference type="InterPro" id="IPR043133">
    <property type="entry name" value="GTP-CH-I_C/QueF"/>
</dbReference>
<keyword evidence="5" id="KW-0289">Folate biosynthesis</keyword>
<dbReference type="CDD" id="cd00534">
    <property type="entry name" value="DHNA_DHNTPE"/>
    <property type="match status" value="1"/>
</dbReference>
<dbReference type="NCBIfam" id="TIGR00526">
    <property type="entry name" value="folB_dom"/>
    <property type="match status" value="1"/>
</dbReference>
<dbReference type="InterPro" id="IPR006157">
    <property type="entry name" value="FolB_dom"/>
</dbReference>
<evidence type="ECO:0000256" key="3">
    <source>
        <dbReference type="ARBA" id="ARBA00005708"/>
    </source>
</evidence>
<dbReference type="Gene3D" id="3.30.1130.10">
    <property type="match status" value="1"/>
</dbReference>
<name>A0AAV8URG0_9RHOD</name>
<evidence type="ECO:0000256" key="1">
    <source>
        <dbReference type="ARBA" id="ARBA00001353"/>
    </source>
</evidence>
<dbReference type="GO" id="GO:0005737">
    <property type="term" value="C:cytoplasm"/>
    <property type="evidence" value="ECO:0007669"/>
    <property type="project" value="TreeGrafter"/>
</dbReference>
<evidence type="ECO:0000313" key="10">
    <source>
        <dbReference type="Proteomes" id="UP001157974"/>
    </source>
</evidence>
<evidence type="ECO:0000259" key="8">
    <source>
        <dbReference type="SMART" id="SM00905"/>
    </source>
</evidence>
<comment type="catalytic activity">
    <reaction evidence="1">
        <text>7,8-dihydroneopterin = 6-hydroxymethyl-7,8-dihydropterin + glycolaldehyde</text>
        <dbReference type="Rhea" id="RHEA:10540"/>
        <dbReference type="ChEBI" id="CHEBI:17001"/>
        <dbReference type="ChEBI" id="CHEBI:17071"/>
        <dbReference type="ChEBI" id="CHEBI:44841"/>
        <dbReference type="EC" id="4.1.2.25"/>
    </reaction>
</comment>
<keyword evidence="10" id="KW-1185">Reference proteome</keyword>
<dbReference type="Pfam" id="PF02152">
    <property type="entry name" value="FolB"/>
    <property type="match status" value="1"/>
</dbReference>
<dbReference type="AlphaFoldDB" id="A0AAV8URG0"/>
<sequence length="148" mass="16415">MACSRRRNVSDPKIVARGVYTQRTFFLVDDGATCPTLTQRNWCVISMLGLGQKFVVDVKIRLNLTAAARSDSVEDTVDYAKVFATIQRIVRGKPKNTVEAVAGQIADEILSDHEKPEEVVVRVAKPCVALDGNFKSIGVELRRLRDLP</sequence>
<dbReference type="InterPro" id="IPR006156">
    <property type="entry name" value="Dihydroneopterin_aldolase"/>
</dbReference>
<evidence type="ECO:0000256" key="7">
    <source>
        <dbReference type="ARBA" id="ARBA00032903"/>
    </source>
</evidence>
<keyword evidence="6" id="KW-0456">Lyase</keyword>
<accession>A0AAV8URG0</accession>
<evidence type="ECO:0000256" key="6">
    <source>
        <dbReference type="ARBA" id="ARBA00023239"/>
    </source>
</evidence>
<dbReference type="Proteomes" id="UP001157974">
    <property type="component" value="Unassembled WGS sequence"/>
</dbReference>
<gene>
    <name evidence="9" type="ORF">NDN08_001132</name>
</gene>
<dbReference type="PANTHER" id="PTHR42844:SF1">
    <property type="entry name" value="DIHYDRONEOPTERIN ALDOLASE 1-RELATED"/>
    <property type="match status" value="1"/>
</dbReference>
<comment type="caution">
    <text evidence="9">The sequence shown here is derived from an EMBL/GenBank/DDBJ whole genome shotgun (WGS) entry which is preliminary data.</text>
</comment>
<dbReference type="GO" id="GO:0046656">
    <property type="term" value="P:folic acid biosynthetic process"/>
    <property type="evidence" value="ECO:0007669"/>
    <property type="project" value="UniProtKB-KW"/>
</dbReference>
<dbReference type="SMART" id="SM00905">
    <property type="entry name" value="FolB"/>
    <property type="match status" value="1"/>
</dbReference>
<feature type="domain" description="Dihydroneopterin aldolase/epimerase" evidence="8">
    <location>
        <begin position="43"/>
        <end position="143"/>
    </location>
</feature>
<dbReference type="SUPFAM" id="SSF55620">
    <property type="entry name" value="Tetrahydrobiopterin biosynthesis enzymes-like"/>
    <property type="match status" value="1"/>
</dbReference>